<accession>A0AAE4AU59</accession>
<evidence type="ECO:0000313" key="2">
    <source>
        <dbReference type="EMBL" id="MDQ0317038.1"/>
    </source>
</evidence>
<gene>
    <name evidence="2" type="ORF">J2S73_003515</name>
</gene>
<evidence type="ECO:0000259" key="1">
    <source>
        <dbReference type="Pfam" id="PF00582"/>
    </source>
</evidence>
<dbReference type="AlphaFoldDB" id="A0AAE4AU59"/>
<protein>
    <submittedName>
        <fullName evidence="2">Nucleotide-binding universal stress UspA family protein</fullName>
    </submittedName>
</protein>
<dbReference type="SUPFAM" id="SSF52402">
    <property type="entry name" value="Adenine nucleotide alpha hydrolases-like"/>
    <property type="match status" value="1"/>
</dbReference>
<dbReference type="RefSeq" id="WP_306886934.1">
    <property type="nucleotide sequence ID" value="NZ_JAUSUL010000004.1"/>
</dbReference>
<keyword evidence="3" id="KW-1185">Reference proteome</keyword>
<feature type="domain" description="UspA" evidence="1">
    <location>
        <begin position="14"/>
        <end position="151"/>
    </location>
</feature>
<proteinExistence type="predicted"/>
<reference evidence="2" key="1">
    <citation type="submission" date="2023-07" db="EMBL/GenBank/DDBJ databases">
        <title>Genomic Encyclopedia of Type Strains, Phase IV (KMG-IV): sequencing the most valuable type-strain genomes for metagenomic binning, comparative biology and taxonomic classification.</title>
        <authorList>
            <person name="Goeker M."/>
        </authorList>
    </citation>
    <scope>NUCLEOTIDE SEQUENCE</scope>
    <source>
        <strain evidence="2">DSM 21202</strain>
    </source>
</reference>
<dbReference type="Proteomes" id="UP001229244">
    <property type="component" value="Unassembled WGS sequence"/>
</dbReference>
<comment type="caution">
    <text evidence="2">The sequence shown here is derived from an EMBL/GenBank/DDBJ whole genome shotgun (WGS) entry which is preliminary data.</text>
</comment>
<dbReference type="InterPro" id="IPR006016">
    <property type="entry name" value="UspA"/>
</dbReference>
<organism evidence="2 3">
    <name type="scientific">Amorphus orientalis</name>
    <dbReference type="NCBI Taxonomy" id="649198"/>
    <lineage>
        <taxon>Bacteria</taxon>
        <taxon>Pseudomonadati</taxon>
        <taxon>Pseudomonadota</taxon>
        <taxon>Alphaproteobacteria</taxon>
        <taxon>Hyphomicrobiales</taxon>
        <taxon>Amorphaceae</taxon>
        <taxon>Amorphus</taxon>
    </lineage>
</organism>
<dbReference type="EMBL" id="JAUSUL010000004">
    <property type="protein sequence ID" value="MDQ0317038.1"/>
    <property type="molecule type" value="Genomic_DNA"/>
</dbReference>
<dbReference type="Gene3D" id="3.40.50.12370">
    <property type="match status" value="1"/>
</dbReference>
<evidence type="ECO:0000313" key="3">
    <source>
        <dbReference type="Proteomes" id="UP001229244"/>
    </source>
</evidence>
<dbReference type="Pfam" id="PF00582">
    <property type="entry name" value="Usp"/>
    <property type="match status" value="1"/>
</dbReference>
<sequence>MISPRTSHQQGHQRKFLVVIDETPECERAVLYAAQRAEHTGGMVVLLYVISPAEFQHWLGVESIMRAEKEEEARATLSRFVDRARAVAKVDPETVIREGTRSEEIRQLIDEDAEIAILVLAAGTGSDGPGPLVSSIASASGGFHIPVTIVPGDLSDEEIAGLA</sequence>
<dbReference type="CDD" id="cd00293">
    <property type="entry name" value="USP-like"/>
    <property type="match status" value="1"/>
</dbReference>
<name>A0AAE4AU59_9HYPH</name>